<dbReference type="CTD" id="6755318"/>
<feature type="region of interest" description="Disordered" evidence="1">
    <location>
        <begin position="23"/>
        <end position="53"/>
    </location>
</feature>
<organism evidence="2 3">
    <name type="scientific">Trichoplax adhaerens</name>
    <name type="common">Trichoplax reptans</name>
    <dbReference type="NCBI Taxonomy" id="10228"/>
    <lineage>
        <taxon>Eukaryota</taxon>
        <taxon>Metazoa</taxon>
        <taxon>Placozoa</taxon>
        <taxon>Uniplacotomia</taxon>
        <taxon>Trichoplacea</taxon>
        <taxon>Trichoplacidae</taxon>
        <taxon>Trichoplax</taxon>
    </lineage>
</organism>
<dbReference type="HOGENOM" id="CLU_1898887_0_0_1"/>
<dbReference type="Pfam" id="PF07412">
    <property type="entry name" value="Geminin"/>
    <property type="match status" value="1"/>
</dbReference>
<dbReference type="InParanoid" id="B3S178"/>
<dbReference type="GeneID" id="6755318"/>
<protein>
    <recommendedName>
        <fullName evidence="4">Geminin</fullName>
    </recommendedName>
</protein>
<dbReference type="EMBL" id="DS985247">
    <property type="protein sequence ID" value="EDV23514.1"/>
    <property type="molecule type" value="Genomic_DNA"/>
</dbReference>
<sequence>MEVHNRRKRDVLQPLPLLNCDNYQISRKRKASHPPKKNKISGGARRAKHDKQMTVPATIENVENMLCSDKVPDSYWQTVAQETKTALSKTLEENEELHKLTDQLKEENVSLKSLVEYYSLMYHTCIATTYQTAP</sequence>
<dbReference type="KEGG" id="tad:TRIADDRAFT_58228"/>
<gene>
    <name evidence="2" type="ORF">TRIADDRAFT_58228</name>
</gene>
<dbReference type="GO" id="GO:0006275">
    <property type="term" value="P:regulation of DNA replication"/>
    <property type="evidence" value="ECO:0007669"/>
    <property type="project" value="InterPro"/>
</dbReference>
<feature type="compositionally biased region" description="Basic residues" evidence="1">
    <location>
        <begin position="26"/>
        <end position="49"/>
    </location>
</feature>
<accession>B3S178</accession>
<evidence type="ECO:0000313" key="3">
    <source>
        <dbReference type="Proteomes" id="UP000009022"/>
    </source>
</evidence>
<dbReference type="PhylomeDB" id="B3S178"/>
<dbReference type="OrthoDB" id="10043826at2759"/>
<reference evidence="2 3" key="1">
    <citation type="journal article" date="2008" name="Nature">
        <title>The Trichoplax genome and the nature of placozoans.</title>
        <authorList>
            <person name="Srivastava M."/>
            <person name="Begovic E."/>
            <person name="Chapman J."/>
            <person name="Putnam N.H."/>
            <person name="Hellsten U."/>
            <person name="Kawashima T."/>
            <person name="Kuo A."/>
            <person name="Mitros T."/>
            <person name="Salamov A."/>
            <person name="Carpenter M.L."/>
            <person name="Signorovitch A.Y."/>
            <person name="Moreno M.A."/>
            <person name="Kamm K."/>
            <person name="Grimwood J."/>
            <person name="Schmutz J."/>
            <person name="Shapiro H."/>
            <person name="Grigoriev I.V."/>
            <person name="Buss L.W."/>
            <person name="Schierwater B."/>
            <person name="Dellaporta S.L."/>
            <person name="Rokhsar D.S."/>
        </authorList>
    </citation>
    <scope>NUCLEOTIDE SEQUENCE [LARGE SCALE GENOMIC DNA]</scope>
    <source>
        <strain evidence="2 3">Grell-BS-1999</strain>
    </source>
</reference>
<evidence type="ECO:0008006" key="4">
    <source>
        <dbReference type="Google" id="ProtNLM"/>
    </source>
</evidence>
<dbReference type="InterPro" id="IPR022786">
    <property type="entry name" value="Geminin/Multicilin"/>
</dbReference>
<name>B3S178_TRIAD</name>
<evidence type="ECO:0000256" key="1">
    <source>
        <dbReference type="SAM" id="MobiDB-lite"/>
    </source>
</evidence>
<proteinExistence type="predicted"/>
<dbReference type="Gene3D" id="1.20.5.1180">
    <property type="entry name" value="Geminin coiled-coil domain"/>
    <property type="match status" value="1"/>
</dbReference>
<dbReference type="AlphaFoldDB" id="B3S178"/>
<dbReference type="Proteomes" id="UP000009022">
    <property type="component" value="Unassembled WGS sequence"/>
</dbReference>
<evidence type="ECO:0000313" key="2">
    <source>
        <dbReference type="EMBL" id="EDV23514.1"/>
    </source>
</evidence>
<keyword evidence="3" id="KW-1185">Reference proteome</keyword>
<dbReference type="SUPFAM" id="SSF111469">
    <property type="entry name" value="Geminin coiled-coil domain"/>
    <property type="match status" value="1"/>
</dbReference>
<dbReference type="RefSeq" id="XP_002114424.1">
    <property type="nucleotide sequence ID" value="XM_002114388.1"/>
</dbReference>